<feature type="chain" id="PRO_5042206215" description="Secreted protein" evidence="1">
    <location>
        <begin position="34"/>
        <end position="131"/>
    </location>
</feature>
<accession>A0AAD9HDH9</accession>
<dbReference type="EMBL" id="MU842905">
    <property type="protein sequence ID" value="KAK2026873.1"/>
    <property type="molecule type" value="Genomic_DNA"/>
</dbReference>
<evidence type="ECO:0000313" key="2">
    <source>
        <dbReference type="EMBL" id="KAK2026873.1"/>
    </source>
</evidence>
<feature type="signal peptide" evidence="1">
    <location>
        <begin position="1"/>
        <end position="33"/>
    </location>
</feature>
<organism evidence="2 3">
    <name type="scientific">Colletotrichum zoysiae</name>
    <dbReference type="NCBI Taxonomy" id="1216348"/>
    <lineage>
        <taxon>Eukaryota</taxon>
        <taxon>Fungi</taxon>
        <taxon>Dikarya</taxon>
        <taxon>Ascomycota</taxon>
        <taxon>Pezizomycotina</taxon>
        <taxon>Sordariomycetes</taxon>
        <taxon>Hypocreomycetidae</taxon>
        <taxon>Glomerellales</taxon>
        <taxon>Glomerellaceae</taxon>
        <taxon>Colletotrichum</taxon>
        <taxon>Colletotrichum graminicola species complex</taxon>
    </lineage>
</organism>
<reference evidence="2" key="1">
    <citation type="submission" date="2021-06" db="EMBL/GenBank/DDBJ databases">
        <title>Comparative genomics, transcriptomics and evolutionary studies reveal genomic signatures of adaptation to plant cell wall in hemibiotrophic fungi.</title>
        <authorList>
            <consortium name="DOE Joint Genome Institute"/>
            <person name="Baroncelli R."/>
            <person name="Diaz J.F."/>
            <person name="Benocci T."/>
            <person name="Peng M."/>
            <person name="Battaglia E."/>
            <person name="Haridas S."/>
            <person name="Andreopoulos W."/>
            <person name="Labutti K."/>
            <person name="Pangilinan J."/>
            <person name="Floch G.L."/>
            <person name="Makela M.R."/>
            <person name="Henrissat B."/>
            <person name="Grigoriev I.V."/>
            <person name="Crouch J.A."/>
            <person name="De Vries R.P."/>
            <person name="Sukno S.A."/>
            <person name="Thon M.R."/>
        </authorList>
    </citation>
    <scope>NUCLEOTIDE SEQUENCE</scope>
    <source>
        <strain evidence="2">MAFF235873</strain>
    </source>
</reference>
<dbReference type="AlphaFoldDB" id="A0AAD9HDH9"/>
<comment type="caution">
    <text evidence="2">The sequence shown here is derived from an EMBL/GenBank/DDBJ whole genome shotgun (WGS) entry which is preliminary data.</text>
</comment>
<keyword evidence="3" id="KW-1185">Reference proteome</keyword>
<dbReference type="Proteomes" id="UP001232148">
    <property type="component" value="Unassembled WGS sequence"/>
</dbReference>
<evidence type="ECO:0000256" key="1">
    <source>
        <dbReference type="SAM" id="SignalP"/>
    </source>
</evidence>
<name>A0AAD9HDH9_9PEZI</name>
<sequence>MPLGMLLARNKRMVLRVFSLSFFLLLLRCPSRPHPTLHFLTHTRARNRLDAAAGPVAGLQCEPALGVAESMERHIRSKSGSTQPRYLMCVRLRFKSRARHVAFRMWLFDLPPLAQHARQCLMPVLQAVCCN</sequence>
<evidence type="ECO:0000313" key="3">
    <source>
        <dbReference type="Proteomes" id="UP001232148"/>
    </source>
</evidence>
<gene>
    <name evidence="2" type="ORF">LX32DRAFT_459942</name>
</gene>
<evidence type="ECO:0008006" key="4">
    <source>
        <dbReference type="Google" id="ProtNLM"/>
    </source>
</evidence>
<keyword evidence="1" id="KW-0732">Signal</keyword>
<proteinExistence type="predicted"/>
<protein>
    <recommendedName>
        <fullName evidence="4">Secreted protein</fullName>
    </recommendedName>
</protein>